<dbReference type="GO" id="GO:0043041">
    <property type="term" value="P:amino acid activation for nonribosomal peptide biosynthetic process"/>
    <property type="evidence" value="ECO:0007669"/>
    <property type="project" value="TreeGrafter"/>
</dbReference>
<dbReference type="Pfam" id="PF00668">
    <property type="entry name" value="Condensation"/>
    <property type="match status" value="1"/>
</dbReference>
<dbReference type="InterPro" id="IPR009081">
    <property type="entry name" value="PP-bd_ACP"/>
</dbReference>
<dbReference type="InterPro" id="IPR020806">
    <property type="entry name" value="PKS_PP-bd"/>
</dbReference>
<sequence>MTAVTDQLARLSPEQRALLLRRMASRKAETGIPRRPDDGPAPLSFAQRRLWFVQQLNPDSAAYNMMNVLRLRGPLNVTAMQRAFETLTDRHHALRSRYRIGTDGAPLQELAKAPSLPLIDLTTETDPETAAYARIADITARPHDLSGVPVRAGLIRLAAEDHVLAIGLHHIAADRWALQIMVRELAILYDACSRGQSDPLPPVPLQMADFALWQQGQSDEMQRQLDYWRERLCDAPALDLPRDHRPQPGKVAPGGFLPFALDAQLTAKARAMASRRGVSLYTLMLAAFAALMSRYGDTDDVVLGSDVSNRARPETQGMIGPLVNTLVLRTDLSGNPSFAEALARTETVLRDAFAHQDVPLDQVVEALNPERRADEMVPLFRAKLDLQQAETLPDAIHGLRIERFPYEERAAKYELRFNLEDFADRLAGRVEYRADLYEPDTIARMAAHFQRLLAAMLDAPETPFADLPMLTEAETRDLLALAQGPDLPSHAPTLHAAFEAQVDLTPHAPALWQNQQTLSYAELDAAANAVAAALIARELPPETRVGISMGRSPALVAAVLGVLKAGCAYVPLDPAYPQARLAFVAEDAGAGLVLTDGRMPPFAAAELIDVTALPPAPRPEPRGRAEGLAVIIYTSGSTGQPKGVVLEHRNILSRVAWARDAFSAEELAGVMFATSVSFDLSLFEIFATLANGGRIVLTQTLLDLPDLPPEAGVTMLNTVPSLLRELVKHHDLPASIRAVNLAGEFFPPALLDRLLEFPLLGKINNLYGPTEDSIYDAGNPVQDEPERPMPIGRPFPGTRLHILDRHGNLLPRGAAGEICLGGAGLARGYLNRPELTAQKFIADPFGPGRLYRSGDRARWRADGRIDILGRIDGQVKLRGQRIEIGEIEAVLEAHPDVAEAVVMATGEPGQTDRQLVAHLAPPPGRHVTAPALRTHLAALLPAHMVPQLWNITDVLPRMPNGKIDRRALSAMDVTGSTTGPVPPANETEARIIALWQDLLGQDGIGAEDDFFARGGHSLLAMKLVIRLKDAFGVDLPLGALFNALTPRLQAELVAGAAPAPDDSDDLTAGLSDEEVEALLAQMSNEEPVR</sequence>
<evidence type="ECO:0000259" key="3">
    <source>
        <dbReference type="PROSITE" id="PS50075"/>
    </source>
</evidence>
<feature type="domain" description="Carrier" evidence="3">
    <location>
        <begin position="982"/>
        <end position="1057"/>
    </location>
</feature>
<dbReference type="CDD" id="cd19531">
    <property type="entry name" value="LCL_NRPS-like"/>
    <property type="match status" value="1"/>
</dbReference>
<dbReference type="PANTHER" id="PTHR45527:SF1">
    <property type="entry name" value="FATTY ACID SYNTHASE"/>
    <property type="match status" value="1"/>
</dbReference>
<dbReference type="InterPro" id="IPR000873">
    <property type="entry name" value="AMP-dep_synth/lig_dom"/>
</dbReference>
<dbReference type="InterPro" id="IPR001242">
    <property type="entry name" value="Condensation_dom"/>
</dbReference>
<dbReference type="Gene3D" id="3.40.50.12780">
    <property type="entry name" value="N-terminal domain of ligase-like"/>
    <property type="match status" value="1"/>
</dbReference>
<dbReference type="InterPro" id="IPR010071">
    <property type="entry name" value="AA_adenyl_dom"/>
</dbReference>
<dbReference type="SUPFAM" id="SSF52777">
    <property type="entry name" value="CoA-dependent acyltransferases"/>
    <property type="match status" value="2"/>
</dbReference>
<dbReference type="InterPro" id="IPR025110">
    <property type="entry name" value="AMP-bd_C"/>
</dbReference>
<dbReference type="Proteomes" id="UP000640485">
    <property type="component" value="Unassembled WGS sequence"/>
</dbReference>
<dbReference type="PROSITE" id="PS50075">
    <property type="entry name" value="CARRIER"/>
    <property type="match status" value="1"/>
</dbReference>
<evidence type="ECO:0000256" key="2">
    <source>
        <dbReference type="ARBA" id="ARBA00022553"/>
    </source>
</evidence>
<accession>A0A934SDQ0</accession>
<dbReference type="Pfam" id="PF00501">
    <property type="entry name" value="AMP-binding"/>
    <property type="match status" value="1"/>
</dbReference>
<dbReference type="PROSITE" id="PS00455">
    <property type="entry name" value="AMP_BINDING"/>
    <property type="match status" value="1"/>
</dbReference>
<dbReference type="AlphaFoldDB" id="A0A934SDQ0"/>
<name>A0A934SDQ0_9RHOB</name>
<keyword evidence="1" id="KW-0596">Phosphopantetheine</keyword>
<dbReference type="InterPro" id="IPR045851">
    <property type="entry name" value="AMP-bd_C_sf"/>
</dbReference>
<evidence type="ECO:0000313" key="5">
    <source>
        <dbReference type="Proteomes" id="UP000640485"/>
    </source>
</evidence>
<dbReference type="RefSeq" id="WP_200685443.1">
    <property type="nucleotide sequence ID" value="NZ_JAEPRQ010000002.1"/>
</dbReference>
<dbReference type="Pfam" id="PF00550">
    <property type="entry name" value="PP-binding"/>
    <property type="match status" value="1"/>
</dbReference>
<evidence type="ECO:0000256" key="1">
    <source>
        <dbReference type="ARBA" id="ARBA00022450"/>
    </source>
</evidence>
<dbReference type="NCBIfam" id="TIGR01733">
    <property type="entry name" value="AA-adenyl-dom"/>
    <property type="match status" value="1"/>
</dbReference>
<dbReference type="GO" id="GO:0047527">
    <property type="term" value="F:2,3-dihydroxybenzoate-serine ligase activity"/>
    <property type="evidence" value="ECO:0007669"/>
    <property type="project" value="TreeGrafter"/>
</dbReference>
<dbReference type="InterPro" id="IPR042099">
    <property type="entry name" value="ANL_N_sf"/>
</dbReference>
<proteinExistence type="predicted"/>
<dbReference type="InterPro" id="IPR023213">
    <property type="entry name" value="CAT-like_dom_sf"/>
</dbReference>
<dbReference type="Gene3D" id="3.40.50.1820">
    <property type="entry name" value="alpha/beta hydrolase"/>
    <property type="match status" value="1"/>
</dbReference>
<dbReference type="SUPFAM" id="SSF56801">
    <property type="entry name" value="Acetyl-CoA synthetase-like"/>
    <property type="match status" value="1"/>
</dbReference>
<comment type="caution">
    <text evidence="4">The sequence shown here is derived from an EMBL/GenBank/DDBJ whole genome shotgun (WGS) entry which is preliminary data.</text>
</comment>
<dbReference type="Gene3D" id="3.30.300.30">
    <property type="match status" value="1"/>
</dbReference>
<dbReference type="EMBL" id="JAEPRQ010000002">
    <property type="protein sequence ID" value="MBK4215982.1"/>
    <property type="molecule type" value="Genomic_DNA"/>
</dbReference>
<dbReference type="GO" id="GO:0031177">
    <property type="term" value="F:phosphopantetheine binding"/>
    <property type="evidence" value="ECO:0007669"/>
    <property type="project" value="InterPro"/>
</dbReference>
<dbReference type="SMART" id="SM00823">
    <property type="entry name" value="PKS_PP"/>
    <property type="match status" value="1"/>
</dbReference>
<reference evidence="4" key="1">
    <citation type="submission" date="2021-01" db="EMBL/GenBank/DDBJ databases">
        <title>Paracoccus amoyensis sp. nov., isolated from the surface seawater along the coast of Xiamen Island, China.</title>
        <authorList>
            <person name="Lyu L."/>
        </authorList>
    </citation>
    <scope>NUCLEOTIDE SEQUENCE</scope>
    <source>
        <strain evidence="4">MJ17</strain>
    </source>
</reference>
<dbReference type="Gene3D" id="3.30.559.30">
    <property type="entry name" value="Nonribosomal peptide synthetase, condensation domain"/>
    <property type="match status" value="1"/>
</dbReference>
<protein>
    <submittedName>
        <fullName evidence="4">Amino acid adenylation domain-containing protein</fullName>
    </submittedName>
</protein>
<dbReference type="InterPro" id="IPR029058">
    <property type="entry name" value="AB_hydrolase_fold"/>
</dbReference>
<keyword evidence="2" id="KW-0597">Phosphoprotein</keyword>
<evidence type="ECO:0000313" key="4">
    <source>
        <dbReference type="EMBL" id="MBK4215982.1"/>
    </source>
</evidence>
<dbReference type="GO" id="GO:0009366">
    <property type="term" value="C:enterobactin synthetase complex"/>
    <property type="evidence" value="ECO:0007669"/>
    <property type="project" value="TreeGrafter"/>
</dbReference>
<dbReference type="GO" id="GO:0009239">
    <property type="term" value="P:enterobactin biosynthetic process"/>
    <property type="evidence" value="ECO:0007669"/>
    <property type="project" value="TreeGrafter"/>
</dbReference>
<organism evidence="4 5">
    <name type="scientific">Paracoccus caeni</name>
    <dbReference type="NCBI Taxonomy" id="657651"/>
    <lineage>
        <taxon>Bacteria</taxon>
        <taxon>Pseudomonadati</taxon>
        <taxon>Pseudomonadota</taxon>
        <taxon>Alphaproteobacteria</taxon>
        <taxon>Rhodobacterales</taxon>
        <taxon>Paracoccaceae</taxon>
        <taxon>Paracoccus</taxon>
    </lineage>
</organism>
<dbReference type="PANTHER" id="PTHR45527">
    <property type="entry name" value="NONRIBOSOMAL PEPTIDE SYNTHETASE"/>
    <property type="match status" value="1"/>
</dbReference>
<keyword evidence="5" id="KW-1185">Reference proteome</keyword>
<dbReference type="Pfam" id="PF13193">
    <property type="entry name" value="AMP-binding_C"/>
    <property type="match status" value="1"/>
</dbReference>
<dbReference type="SUPFAM" id="SSF47336">
    <property type="entry name" value="ACP-like"/>
    <property type="match status" value="1"/>
</dbReference>
<dbReference type="InterPro" id="IPR036736">
    <property type="entry name" value="ACP-like_sf"/>
</dbReference>
<dbReference type="Gene3D" id="3.30.559.10">
    <property type="entry name" value="Chloramphenicol acetyltransferase-like domain"/>
    <property type="match status" value="1"/>
</dbReference>
<dbReference type="InterPro" id="IPR020845">
    <property type="entry name" value="AMP-binding_CS"/>
</dbReference>
<gene>
    <name evidence="4" type="ORF">JJJ17_08605</name>
</gene>
<dbReference type="GO" id="GO:0005829">
    <property type="term" value="C:cytosol"/>
    <property type="evidence" value="ECO:0007669"/>
    <property type="project" value="TreeGrafter"/>
</dbReference>